<sequence length="92" mass="10323">MLHNHPCSSSWMVCDPLTKRLSSEENENLNPVILQSQSTDELIESVKERTGKVVTAADGKTLKAKLYTGECIKIYFTLLYWNASNGFAATKR</sequence>
<dbReference type="STRING" id="6186.A0A183KKN7"/>
<dbReference type="WBParaSite" id="SCUD_0001560201-mRNA-1">
    <property type="protein sequence ID" value="SCUD_0001560201-mRNA-1"/>
    <property type="gene ID" value="SCUD_0001560201"/>
</dbReference>
<gene>
    <name evidence="1" type="ORF">SCUD_LOCUS15599</name>
</gene>
<dbReference type="AlphaFoldDB" id="A0A183KKN7"/>
<keyword evidence="2" id="KW-1185">Reference proteome</keyword>
<protein>
    <submittedName>
        <fullName evidence="3">AhpC-TSA domain-containing protein</fullName>
    </submittedName>
</protein>
<reference evidence="1 2" key="2">
    <citation type="submission" date="2018-11" db="EMBL/GenBank/DDBJ databases">
        <authorList>
            <consortium name="Pathogen Informatics"/>
        </authorList>
    </citation>
    <scope>NUCLEOTIDE SEQUENCE [LARGE SCALE GENOMIC DNA]</scope>
    <source>
        <strain evidence="1">Dakar</strain>
        <strain evidence="2">Dakar, Senegal</strain>
    </source>
</reference>
<name>A0A183KKN7_9TREM</name>
<evidence type="ECO:0000313" key="3">
    <source>
        <dbReference type="WBParaSite" id="SCUD_0001560201-mRNA-1"/>
    </source>
</evidence>
<dbReference type="EMBL" id="UZAK01037770">
    <property type="protein sequence ID" value="VDP59650.1"/>
    <property type="molecule type" value="Genomic_DNA"/>
</dbReference>
<evidence type="ECO:0000313" key="2">
    <source>
        <dbReference type="Proteomes" id="UP000279833"/>
    </source>
</evidence>
<accession>A0A183KKN7</accession>
<reference evidence="3" key="1">
    <citation type="submission" date="2016-06" db="UniProtKB">
        <authorList>
            <consortium name="WormBaseParasite"/>
        </authorList>
    </citation>
    <scope>IDENTIFICATION</scope>
</reference>
<evidence type="ECO:0000313" key="1">
    <source>
        <dbReference type="EMBL" id="VDP59650.1"/>
    </source>
</evidence>
<dbReference type="Proteomes" id="UP000279833">
    <property type="component" value="Unassembled WGS sequence"/>
</dbReference>
<proteinExistence type="predicted"/>
<organism evidence="3">
    <name type="scientific">Schistosoma curassoni</name>
    <dbReference type="NCBI Taxonomy" id="6186"/>
    <lineage>
        <taxon>Eukaryota</taxon>
        <taxon>Metazoa</taxon>
        <taxon>Spiralia</taxon>
        <taxon>Lophotrochozoa</taxon>
        <taxon>Platyhelminthes</taxon>
        <taxon>Trematoda</taxon>
        <taxon>Digenea</taxon>
        <taxon>Strigeidida</taxon>
        <taxon>Schistosomatoidea</taxon>
        <taxon>Schistosomatidae</taxon>
        <taxon>Schistosoma</taxon>
    </lineage>
</organism>